<evidence type="ECO:0000313" key="2">
    <source>
        <dbReference type="EMBL" id="EZA59375.1"/>
    </source>
</evidence>
<keyword evidence="3" id="KW-1185">Reference proteome</keyword>
<dbReference type="AlphaFoldDB" id="A0A026WTI6"/>
<gene>
    <name evidence="2" type="ORF">X777_16021</name>
</gene>
<sequence length="78" mass="9118">MTGKTRNPSNATSGESREDTREAPDLFYFHLPRMYDITSRFKVCFKLGSRNDDPGKSRIGWILFLRHFCPCPLIYQCQ</sequence>
<evidence type="ECO:0000313" key="3">
    <source>
        <dbReference type="Proteomes" id="UP000053097"/>
    </source>
</evidence>
<proteinExistence type="predicted"/>
<evidence type="ECO:0000256" key="1">
    <source>
        <dbReference type="SAM" id="MobiDB-lite"/>
    </source>
</evidence>
<dbReference type="EMBL" id="KK107109">
    <property type="protein sequence ID" value="EZA59375.1"/>
    <property type="molecule type" value="Genomic_DNA"/>
</dbReference>
<accession>A0A026WTI6</accession>
<name>A0A026WTI6_OOCBI</name>
<dbReference type="Proteomes" id="UP000053097">
    <property type="component" value="Unassembled WGS sequence"/>
</dbReference>
<protein>
    <submittedName>
        <fullName evidence="2">Uncharacterized protein</fullName>
    </submittedName>
</protein>
<reference evidence="2 3" key="1">
    <citation type="journal article" date="2014" name="Curr. Biol.">
        <title>The genome of the clonal raider ant Cerapachys biroi.</title>
        <authorList>
            <person name="Oxley P.R."/>
            <person name="Ji L."/>
            <person name="Fetter-Pruneda I."/>
            <person name="McKenzie S.K."/>
            <person name="Li C."/>
            <person name="Hu H."/>
            <person name="Zhang G."/>
            <person name="Kronauer D.J."/>
        </authorList>
    </citation>
    <scope>NUCLEOTIDE SEQUENCE [LARGE SCALE GENOMIC DNA]</scope>
</reference>
<organism evidence="2 3">
    <name type="scientific">Ooceraea biroi</name>
    <name type="common">Clonal raider ant</name>
    <name type="synonym">Cerapachys biroi</name>
    <dbReference type="NCBI Taxonomy" id="2015173"/>
    <lineage>
        <taxon>Eukaryota</taxon>
        <taxon>Metazoa</taxon>
        <taxon>Ecdysozoa</taxon>
        <taxon>Arthropoda</taxon>
        <taxon>Hexapoda</taxon>
        <taxon>Insecta</taxon>
        <taxon>Pterygota</taxon>
        <taxon>Neoptera</taxon>
        <taxon>Endopterygota</taxon>
        <taxon>Hymenoptera</taxon>
        <taxon>Apocrita</taxon>
        <taxon>Aculeata</taxon>
        <taxon>Formicoidea</taxon>
        <taxon>Formicidae</taxon>
        <taxon>Dorylinae</taxon>
        <taxon>Ooceraea</taxon>
    </lineage>
</organism>
<feature type="region of interest" description="Disordered" evidence="1">
    <location>
        <begin position="1"/>
        <end position="20"/>
    </location>
</feature>
<feature type="compositionally biased region" description="Polar residues" evidence="1">
    <location>
        <begin position="1"/>
        <end position="14"/>
    </location>
</feature>